<keyword evidence="2" id="KW-1185">Reference proteome</keyword>
<name>A0A3P9AK31_ESOLU</name>
<dbReference type="FunCoup" id="A0A3P9AK31">
    <property type="interactions" value="1023"/>
</dbReference>
<dbReference type="Pfam" id="PF00118">
    <property type="entry name" value="Cpn60_TCP1"/>
    <property type="match status" value="1"/>
</dbReference>
<dbReference type="KEGG" id="els:105028156"/>
<dbReference type="Proteomes" id="UP000265140">
    <property type="component" value="Chromosome 4"/>
</dbReference>
<dbReference type="PANTHER" id="PTHR46883">
    <property type="entry name" value="BARDET-BIEDL SYNDROME 12 PROTEIN"/>
    <property type="match status" value="1"/>
</dbReference>
<dbReference type="Ensembl" id="ENSELUT00000034558.3">
    <property type="protein sequence ID" value="ENSELUP00000041408.2"/>
    <property type="gene ID" value="ENSELUG00000022231.3"/>
</dbReference>
<dbReference type="GeneID" id="105028156"/>
<reference evidence="1" key="4">
    <citation type="submission" date="2025-09" db="UniProtKB">
        <authorList>
            <consortium name="Ensembl"/>
        </authorList>
    </citation>
    <scope>IDENTIFICATION</scope>
</reference>
<reference evidence="2" key="1">
    <citation type="journal article" date="2014" name="PLoS ONE">
        <title>The genome and linkage map of the northern pike (Esox lucius): conserved synteny revealed between the salmonid sister group and the Neoteleostei.</title>
        <authorList>
            <person name="Rondeau E.B."/>
            <person name="Minkley D.R."/>
            <person name="Leong J.S."/>
            <person name="Messmer A.M."/>
            <person name="Jantzen J.R."/>
            <person name="von Schalburg K.R."/>
            <person name="Lemon C."/>
            <person name="Bird N.H."/>
            <person name="Koop B.F."/>
        </authorList>
    </citation>
    <scope>NUCLEOTIDE SEQUENCE</scope>
</reference>
<dbReference type="InterPro" id="IPR042984">
    <property type="entry name" value="BBS12"/>
</dbReference>
<proteinExistence type="predicted"/>
<organism evidence="1 2">
    <name type="scientific">Esox lucius</name>
    <name type="common">Northern pike</name>
    <dbReference type="NCBI Taxonomy" id="8010"/>
    <lineage>
        <taxon>Eukaryota</taxon>
        <taxon>Metazoa</taxon>
        <taxon>Chordata</taxon>
        <taxon>Craniata</taxon>
        <taxon>Vertebrata</taxon>
        <taxon>Euteleostomi</taxon>
        <taxon>Actinopterygii</taxon>
        <taxon>Neopterygii</taxon>
        <taxon>Teleostei</taxon>
        <taxon>Protacanthopterygii</taxon>
        <taxon>Esociformes</taxon>
        <taxon>Esocidae</taxon>
        <taxon>Esox</taxon>
    </lineage>
</organism>
<dbReference type="GO" id="GO:0051131">
    <property type="term" value="P:chaperone-mediated protein complex assembly"/>
    <property type="evidence" value="ECO:0007669"/>
    <property type="project" value="InterPro"/>
</dbReference>
<dbReference type="InterPro" id="IPR027409">
    <property type="entry name" value="GroEL-like_apical_dom_sf"/>
</dbReference>
<dbReference type="OMA" id="CPFLQIP"/>
<dbReference type="InterPro" id="IPR002423">
    <property type="entry name" value="Cpn60/GroEL/TCP-1"/>
</dbReference>
<dbReference type="GO" id="GO:0060027">
    <property type="term" value="P:convergent extension involved in gastrulation"/>
    <property type="evidence" value="ECO:0007669"/>
    <property type="project" value="Ensembl"/>
</dbReference>
<dbReference type="Bgee" id="ENSELUG00000022231">
    <property type="expression patterns" value="Expressed in ovary and 13 other cell types or tissues"/>
</dbReference>
<reference evidence="1" key="3">
    <citation type="submission" date="2025-08" db="UniProtKB">
        <authorList>
            <consortium name="Ensembl"/>
        </authorList>
    </citation>
    <scope>IDENTIFICATION</scope>
</reference>
<gene>
    <name evidence="1" type="primary">BBS12</name>
</gene>
<dbReference type="Gene3D" id="3.50.7.10">
    <property type="entry name" value="GroEL"/>
    <property type="match status" value="1"/>
</dbReference>
<dbReference type="InterPro" id="IPR027413">
    <property type="entry name" value="GROEL-like_equatorial_sf"/>
</dbReference>
<reference evidence="1" key="2">
    <citation type="submission" date="2020-02" db="EMBL/GenBank/DDBJ databases">
        <title>Esox lucius (northern pike) genome, fEsoLuc1, primary haplotype.</title>
        <authorList>
            <person name="Myers G."/>
            <person name="Karagic N."/>
            <person name="Meyer A."/>
            <person name="Pippel M."/>
            <person name="Reichard M."/>
            <person name="Winkler S."/>
            <person name="Tracey A."/>
            <person name="Sims Y."/>
            <person name="Howe K."/>
            <person name="Rhie A."/>
            <person name="Formenti G."/>
            <person name="Durbin R."/>
            <person name="Fedrigo O."/>
            <person name="Jarvis E.D."/>
        </authorList>
    </citation>
    <scope>NUCLEOTIDE SEQUENCE [LARGE SCALE GENOMIC DNA]</scope>
</reference>
<dbReference type="AlphaFoldDB" id="A0A3P9AK31"/>
<evidence type="ECO:0008006" key="3">
    <source>
        <dbReference type="Google" id="ProtNLM"/>
    </source>
</evidence>
<dbReference type="GeneTree" id="ENSGT00390000008984"/>
<evidence type="ECO:0000313" key="1">
    <source>
        <dbReference type="Ensembl" id="ENSELUP00000041408.2"/>
    </source>
</evidence>
<dbReference type="SUPFAM" id="SSF52029">
    <property type="entry name" value="GroEL apical domain-like"/>
    <property type="match status" value="1"/>
</dbReference>
<dbReference type="GO" id="GO:0005524">
    <property type="term" value="F:ATP binding"/>
    <property type="evidence" value="ECO:0007669"/>
    <property type="project" value="InterPro"/>
</dbReference>
<dbReference type="STRING" id="8010.ENSELUP00000041408"/>
<protein>
    <recommendedName>
        <fullName evidence="3">Bardet-Biedl syndrome 12</fullName>
    </recommendedName>
</protein>
<dbReference type="Gene3D" id="1.10.560.10">
    <property type="entry name" value="GroEL-like equatorial domain"/>
    <property type="match status" value="2"/>
</dbReference>
<dbReference type="GO" id="GO:0045494">
    <property type="term" value="P:photoreceptor cell maintenance"/>
    <property type="evidence" value="ECO:0007669"/>
    <property type="project" value="TreeGrafter"/>
</dbReference>
<evidence type="ECO:0000313" key="2">
    <source>
        <dbReference type="Proteomes" id="UP000265140"/>
    </source>
</evidence>
<dbReference type="CTD" id="166379"/>
<accession>A0A3P9AK31</accession>
<sequence>MGSTIINQRVHIGLQQLTALGTVAHSFLGPNKKYKFIQDESTGECFLVCTCFSVMGHLELDCSIGQLANETIQAHQKVFRSGTCCLLFLAGVWSRAALECLHRGISIPDIKSAMLEGLDMCTDVCRSNSVSIADAGLIVSASDTSGTSGSPRTMLRRPALIRSQGSLGNEKHSRIKLSHSRHFREIDKDAEATPQSFSQAVNSEVVDIPRIAEALSHGCAEAMSLVVKACRLQSKYGGRGDSCRTFDVNKLVTCPLPGLSEAHQSVLPGCVVLLSAEQAALVHRMKEKSCQAVLIDGDLSEKYRHLGFNKQTDIRYVTGMSDCKGLRESDAWEDRVLTILLNNSVSLVVVSGEASEGFAQCCMRHCILVVERVRPTVLKDLAEATGAVLVTYATQLSKHCVGAGVKVSIWKDCSGSGRRLSTAVNIVADGSRLVTVVLTSSIQGKLQALEDQFWACAFRLHHALKDQKLLPGGGMTELLCVHHLQNHIEGNGCQTNGKGGLSVPLDKQATGGNMNRDYVLCVMADGWTDYISTLMLNSGTRSKVEAWTTINQQLRYLKGGLSLDVVFSRMLSRDDTESGVVNPDMSQSAEKVYDNVTVKLEAWRKALDLVFLVLQTDIEIITGIDPAQVESKSNVVVL</sequence>
<dbReference type="SUPFAM" id="SSF48592">
    <property type="entry name" value="GroEL equatorial domain-like"/>
    <property type="match status" value="1"/>
</dbReference>
<dbReference type="RefSeq" id="XP_010898994.1">
    <property type="nucleotide sequence ID" value="XM_010900692.3"/>
</dbReference>
<dbReference type="PANTHER" id="PTHR46883:SF1">
    <property type="entry name" value="BARDET-BIEDL SYNDROME 12 PROTEIN"/>
    <property type="match status" value="1"/>
</dbReference>
<dbReference type="InParanoid" id="A0A3P9AK31"/>